<reference evidence="1" key="1">
    <citation type="submission" date="2020-04" db="EMBL/GenBank/DDBJ databases">
        <authorList>
            <person name="Broberg M."/>
        </authorList>
    </citation>
    <scope>NUCLEOTIDE SEQUENCE</scope>
</reference>
<evidence type="ECO:0000313" key="1">
    <source>
        <dbReference type="EMBL" id="CAG9937085.1"/>
    </source>
</evidence>
<accession>A0ACA9T8A5</accession>
<gene>
    <name evidence="1" type="ORF">CRV2_00004268</name>
</gene>
<comment type="caution">
    <text evidence="1">The sequence shown here is derived from an EMBL/GenBank/DDBJ whole genome shotgun (WGS) entry which is preliminary data.</text>
</comment>
<protein>
    <submittedName>
        <fullName evidence="1">Uncharacterized protein</fullName>
    </submittedName>
</protein>
<dbReference type="EMBL" id="CADEHS020000001">
    <property type="protein sequence ID" value="CAG9937085.1"/>
    <property type="molecule type" value="Genomic_DNA"/>
</dbReference>
<sequence length="214" mass="21534">MTEIARHIIWVVIFLVPPLLYRLPHTGPARGNGPLGLGAYDGEPALPVGDEPVHQALLDEGSQLQLDAALDVDGGGVQIRDVEGGGLAGAGVGWGNVGEEEGLAGEGAPEEGAELVGEGHEKALLEEPVLVLGEVGLEPDEVAAAEGRAQGEEDGGEGPGLRVLEEAGGGEATQEDVGGDEVGQDVGAVGCEAGWGLEVGRLEAVCCSEVVVSA</sequence>
<reference evidence="1" key="2">
    <citation type="submission" date="2021-10" db="EMBL/GenBank/DDBJ databases">
        <authorList>
            <person name="Piombo E."/>
        </authorList>
    </citation>
    <scope>NUCLEOTIDE SEQUENCE</scope>
</reference>
<proteinExistence type="predicted"/>
<evidence type="ECO:0000313" key="2">
    <source>
        <dbReference type="Proteomes" id="UP000836387"/>
    </source>
</evidence>
<organism evidence="1 2">
    <name type="scientific">Clonostachys rosea f. rosea IK726</name>
    <dbReference type="NCBI Taxonomy" id="1349383"/>
    <lineage>
        <taxon>Eukaryota</taxon>
        <taxon>Fungi</taxon>
        <taxon>Dikarya</taxon>
        <taxon>Ascomycota</taxon>
        <taxon>Pezizomycotina</taxon>
        <taxon>Sordariomycetes</taxon>
        <taxon>Hypocreomycetidae</taxon>
        <taxon>Hypocreales</taxon>
        <taxon>Bionectriaceae</taxon>
        <taxon>Clonostachys</taxon>
    </lineage>
</organism>
<dbReference type="Proteomes" id="UP000836387">
    <property type="component" value="Unassembled WGS sequence"/>
</dbReference>
<keyword evidence="2" id="KW-1185">Reference proteome</keyword>
<name>A0ACA9T8A5_BIOOC</name>